<feature type="compositionally biased region" description="Polar residues" evidence="1">
    <location>
        <begin position="324"/>
        <end position="340"/>
    </location>
</feature>
<sequence length="348" mass="40706">MEEEPSLESEFVKLTKEYDSLKYFYLYKFYTIFNDDSDGEEHIKKCQSFVQVNEDSGGNTVFELCGRLRKNFKNLKETERVVGKNNACEYLKFWFNDQIITYSYNYATINPIVENWATILEDSEIYNTCKGDDILMDYFNDDIISSDSNAFYVMKVIYEYLKGDEGINTTMQNLNLIRNEVKDSYLEDNFHEYEKIKINCSSNSTNSLLCNIYKDCVSRYSNQLSQLENKLSKHRVAQEMSIRWYTTLEEKNRLKNDALASSDGNSELSTSPLTAIIAFICTILGLGLTLISLYKFTPLGTLFRPKTQRKKRTFKNIEEEKGNSMFSNNKYNQRNSTNKKYNLRYHSA</sequence>
<dbReference type="VEuPathDB" id="PlasmoDB:PVPAM_020025500"/>
<dbReference type="EMBL" id="LT615257">
    <property type="protein sequence ID" value="SCO70720.1"/>
    <property type="molecule type" value="Genomic_DNA"/>
</dbReference>
<evidence type="ECO:0000256" key="2">
    <source>
        <dbReference type="SAM" id="Phobius"/>
    </source>
</evidence>
<dbReference type="Proteomes" id="UP000305196">
    <property type="component" value="Chromosome 2"/>
</dbReference>
<organism evidence="3 4">
    <name type="scientific">Plasmodium vivax</name>
    <name type="common">malaria parasite P. vivax</name>
    <dbReference type="NCBI Taxonomy" id="5855"/>
    <lineage>
        <taxon>Eukaryota</taxon>
        <taxon>Sar</taxon>
        <taxon>Alveolata</taxon>
        <taxon>Apicomplexa</taxon>
        <taxon>Aconoidasida</taxon>
        <taxon>Haemosporida</taxon>
        <taxon>Plasmodiidae</taxon>
        <taxon>Plasmodium</taxon>
        <taxon>Plasmodium (Plasmodium)</taxon>
    </lineage>
</organism>
<evidence type="ECO:0000256" key="1">
    <source>
        <dbReference type="SAM" id="MobiDB-lite"/>
    </source>
</evidence>
<proteinExistence type="predicted"/>
<name>A0A1G4H761_PLAVI</name>
<feature type="region of interest" description="Disordered" evidence="1">
    <location>
        <begin position="324"/>
        <end position="348"/>
    </location>
</feature>
<evidence type="ECO:0000313" key="4">
    <source>
        <dbReference type="Proteomes" id="UP000305196"/>
    </source>
</evidence>
<keyword evidence="2" id="KW-0472">Membrane</keyword>
<protein>
    <submittedName>
        <fullName evidence="3">VIR protein</fullName>
    </submittedName>
</protein>
<dbReference type="AlphaFoldDB" id="A0A1G4H761"/>
<dbReference type="VEuPathDB" id="PlasmoDB:PVX_096940"/>
<gene>
    <name evidence="3" type="ORF">PVC01_020022700</name>
</gene>
<dbReference type="VEuPathDB" id="PlasmoDB:PVP01_0217700"/>
<dbReference type="VEuPathDB" id="PlasmoDB:PVW1_020025300"/>
<reference evidence="3 4" key="1">
    <citation type="submission" date="2016-07" db="EMBL/GenBank/DDBJ databases">
        <authorList>
            <consortium name="Pathogen Informatics"/>
        </authorList>
    </citation>
    <scope>NUCLEOTIDE SEQUENCE [LARGE SCALE GENOMIC DNA]</scope>
</reference>
<evidence type="ECO:0000313" key="3">
    <source>
        <dbReference type="EMBL" id="SCO70720.1"/>
    </source>
</evidence>
<keyword evidence="2" id="KW-0812">Transmembrane</keyword>
<accession>A0A1G4H761</accession>
<feature type="transmembrane region" description="Helical" evidence="2">
    <location>
        <begin position="273"/>
        <end position="294"/>
    </location>
</feature>
<dbReference type="InterPro" id="IPR008780">
    <property type="entry name" value="Plasmodium_Vir"/>
</dbReference>
<keyword evidence="2" id="KW-1133">Transmembrane helix</keyword>
<dbReference type="Pfam" id="PF05795">
    <property type="entry name" value="Plasmodium_Vir"/>
    <property type="match status" value="2"/>
</dbReference>